<dbReference type="InterPro" id="IPR020904">
    <property type="entry name" value="Sc_DH/Rdtase_CS"/>
</dbReference>
<evidence type="ECO:0000256" key="1">
    <source>
        <dbReference type="ARBA" id="ARBA00006484"/>
    </source>
</evidence>
<keyword evidence="2" id="KW-0560">Oxidoreductase</keyword>
<dbReference type="InterPro" id="IPR036291">
    <property type="entry name" value="NAD(P)-bd_dom_sf"/>
</dbReference>
<dbReference type="STRING" id="33881.NS184_02655"/>
<reference evidence="3 4" key="1">
    <citation type="journal article" date="2016" name="Front. Microbiol.">
        <title>Genomic Resource of Rice Seed Associated Bacteria.</title>
        <authorList>
            <person name="Midha S."/>
            <person name="Bansal K."/>
            <person name="Sharma S."/>
            <person name="Kumar N."/>
            <person name="Patil P.P."/>
            <person name="Chaudhry V."/>
            <person name="Patil P.B."/>
        </authorList>
    </citation>
    <scope>NUCLEOTIDE SEQUENCE [LARGE SCALE GENOMIC DNA]</scope>
    <source>
        <strain evidence="3 4">NS184</strain>
    </source>
</reference>
<dbReference type="GO" id="GO:0016614">
    <property type="term" value="F:oxidoreductase activity, acting on CH-OH group of donors"/>
    <property type="evidence" value="ECO:0007669"/>
    <property type="project" value="UniProtKB-ARBA"/>
</dbReference>
<name>A0A175S106_9MICO</name>
<organism evidence="3 4">
    <name type="scientific">Curtobacterium luteum</name>
    <dbReference type="NCBI Taxonomy" id="33881"/>
    <lineage>
        <taxon>Bacteria</taxon>
        <taxon>Bacillati</taxon>
        <taxon>Actinomycetota</taxon>
        <taxon>Actinomycetes</taxon>
        <taxon>Micrococcales</taxon>
        <taxon>Microbacteriaceae</taxon>
        <taxon>Curtobacterium</taxon>
    </lineage>
</organism>
<dbReference type="RefSeq" id="WP_058724594.1">
    <property type="nucleotide sequence ID" value="NZ_LDQC01000015.1"/>
</dbReference>
<dbReference type="Gene3D" id="3.40.50.720">
    <property type="entry name" value="NAD(P)-binding Rossmann-like Domain"/>
    <property type="match status" value="1"/>
</dbReference>
<proteinExistence type="inferred from homology"/>
<dbReference type="SUPFAM" id="SSF51735">
    <property type="entry name" value="NAD(P)-binding Rossmann-fold domains"/>
    <property type="match status" value="1"/>
</dbReference>
<dbReference type="PANTHER" id="PTHR48107:SF7">
    <property type="entry name" value="RE15974P"/>
    <property type="match status" value="1"/>
</dbReference>
<dbReference type="OrthoDB" id="9803333at2"/>
<dbReference type="PROSITE" id="PS00061">
    <property type="entry name" value="ADH_SHORT"/>
    <property type="match status" value="1"/>
</dbReference>
<comment type="similarity">
    <text evidence="1">Belongs to the short-chain dehydrogenases/reductases (SDR) family.</text>
</comment>
<dbReference type="PRINTS" id="PR00081">
    <property type="entry name" value="GDHRDH"/>
</dbReference>
<protein>
    <submittedName>
        <fullName evidence="3">3-ketoacyl-ACP reductase</fullName>
    </submittedName>
</protein>
<accession>A0A175S106</accession>
<evidence type="ECO:0000313" key="4">
    <source>
        <dbReference type="Proteomes" id="UP000078252"/>
    </source>
</evidence>
<dbReference type="EMBL" id="LDQC01000015">
    <property type="protein sequence ID" value="KTR09535.1"/>
    <property type="molecule type" value="Genomic_DNA"/>
</dbReference>
<gene>
    <name evidence="3" type="ORF">NS184_02655</name>
</gene>
<dbReference type="InterPro" id="IPR002347">
    <property type="entry name" value="SDR_fam"/>
</dbReference>
<dbReference type="Pfam" id="PF13561">
    <property type="entry name" value="adh_short_C2"/>
    <property type="match status" value="2"/>
</dbReference>
<dbReference type="PATRIC" id="fig|33881.3.peg.532"/>
<dbReference type="PANTHER" id="PTHR48107">
    <property type="entry name" value="NADPH-DEPENDENT ALDEHYDE REDUCTASE-LIKE PROTEIN, CHLOROPLASTIC-RELATED"/>
    <property type="match status" value="1"/>
</dbReference>
<dbReference type="Proteomes" id="UP000078252">
    <property type="component" value="Unassembled WGS sequence"/>
</dbReference>
<comment type="caution">
    <text evidence="3">The sequence shown here is derived from an EMBL/GenBank/DDBJ whole genome shotgun (WGS) entry which is preliminary data.</text>
</comment>
<dbReference type="AlphaFoldDB" id="A0A175S106"/>
<evidence type="ECO:0000313" key="3">
    <source>
        <dbReference type="EMBL" id="KTR09535.1"/>
    </source>
</evidence>
<evidence type="ECO:0000256" key="2">
    <source>
        <dbReference type="ARBA" id="ARBA00023002"/>
    </source>
</evidence>
<sequence>MPSSELPLHRSLPLAGKTALVTGVSRRRGIGFSVASKLADLGASIVVHHHRPHDLDLPWGGDDLDAVRDELRAHLTEGAGFTDVPGDLSDPSTIPGLIDTATALTGRLDVLVCNHAKSGDDGSILDMTPERLSAFWEVNTRATLLLTAEFARRRAPRTDEARRPGDRITGSGPYDEAQGHVFWMTSGQIHGAMIGEVAYAASKAALAGVTATVAKELLELGIVLNTVNPGPVNTGYMDPETTDRSLDGLQEYLASTPFGRVGTPQDPAELIGWLATSSGSWVVGQVLTSDGGFSL</sequence>